<dbReference type="PANTHER" id="PTHR35149">
    <property type="entry name" value="SLL5132 PROTEIN"/>
    <property type="match status" value="1"/>
</dbReference>
<dbReference type="Proteomes" id="UP000326678">
    <property type="component" value="Chromosome Gxm1"/>
</dbReference>
<evidence type="ECO:0008006" key="5">
    <source>
        <dbReference type="Google" id="ProtNLM"/>
    </source>
</evidence>
<dbReference type="InterPro" id="IPR004919">
    <property type="entry name" value="GmrSD_N"/>
</dbReference>
<evidence type="ECO:0000313" key="3">
    <source>
        <dbReference type="EMBL" id="QFS49515.1"/>
    </source>
</evidence>
<reference evidence="3 4" key="1">
    <citation type="submission" date="2019-10" db="EMBL/GenBank/DDBJ databases">
        <title>Genomic and transcriptomic insights into the perfect genentic adaptation of a filamentous nitrogen-fixing cyanobacterium to rice fields.</title>
        <authorList>
            <person name="Chen Z."/>
        </authorList>
    </citation>
    <scope>NUCLEOTIDE SEQUENCE [LARGE SCALE GENOMIC DNA]</scope>
    <source>
        <strain evidence="3">CCNUC1</strain>
    </source>
</reference>
<organism evidence="3 4">
    <name type="scientific">Nostoc sphaeroides CCNUC1</name>
    <dbReference type="NCBI Taxonomy" id="2653204"/>
    <lineage>
        <taxon>Bacteria</taxon>
        <taxon>Bacillati</taxon>
        <taxon>Cyanobacteriota</taxon>
        <taxon>Cyanophyceae</taxon>
        <taxon>Nostocales</taxon>
        <taxon>Nostocaceae</taxon>
        <taxon>Nostoc</taxon>
    </lineage>
</organism>
<dbReference type="InterPro" id="IPR011089">
    <property type="entry name" value="GmrSD_C"/>
</dbReference>
<gene>
    <name evidence="3" type="ORF">GXM_07009</name>
</gene>
<keyword evidence="4" id="KW-1185">Reference proteome</keyword>
<dbReference type="EMBL" id="CP045226">
    <property type="protein sequence ID" value="QFS49515.1"/>
    <property type="molecule type" value="Genomic_DNA"/>
</dbReference>
<dbReference type="KEGG" id="nsh:GXM_07009"/>
<sequence length="576" mass="67716">MELHAYTKTISDLFSVKKKYIVPRFQREYSWTKEEVTELWDDIISNVSINDDQNFTHEEYFIGSLVLVGDDQSLSLQIVDGQQRLTTLTILLSALCQRFKDIGRDLLAKGIYDNYISGKNDEGEEYFKLENESPKPFFQTAIQHIDKEKDMPSSEEEKTLLSAYNDIYTYTSRESLKEKFKFEELDDELYEKILKVVREQVVNYLKIIYITVAEENEAYTIFEILNARGKNLSFVDLIKNKVFKELDKKHPDDFAKTKWKELKKIIGSRDGVGNLETFIRHWWIARYAYVSKEKVYKSFEKNWSSNEIEAKKFLDDLVHDARLYVKLASPLVEDFKQMEEKDLYRSLLALKIFNVSQQRPFILSLFKVREKKLISLNEMKNIVSFLEKFHFFFNAVSSMRPSGIEGSYSKASRELFAAQDKNSARKVIDNLKANLVTRLPDQNTFIEKFSKLRYIKDYTKDKKLIQYIFSYIESIKQTTSEFKPENITLEHILSQSSGSENYIGSIGNLLPLGEELNGKCANKELVDKIKIYKDSNFELTQEFAKKDIKDWSEKEIKDRTNSLAQYCYDFVWKIDH</sequence>
<accession>A0A5P8W9S0</accession>
<feature type="domain" description="GmrSD restriction endonucleases C-terminal" evidence="2">
    <location>
        <begin position="450"/>
        <end position="565"/>
    </location>
</feature>
<proteinExistence type="predicted"/>
<dbReference type="Pfam" id="PF07510">
    <property type="entry name" value="GmrSD_C"/>
    <property type="match status" value="1"/>
</dbReference>
<evidence type="ECO:0000259" key="1">
    <source>
        <dbReference type="Pfam" id="PF03235"/>
    </source>
</evidence>
<dbReference type="AlphaFoldDB" id="A0A5P8W9S0"/>
<dbReference type="RefSeq" id="WP_152590650.1">
    <property type="nucleotide sequence ID" value="NZ_CP045226.1"/>
</dbReference>
<dbReference type="PANTHER" id="PTHR35149:SF2">
    <property type="entry name" value="DUF262 DOMAIN-CONTAINING PROTEIN"/>
    <property type="match status" value="1"/>
</dbReference>
<protein>
    <recommendedName>
        <fullName evidence="5">DUF262 domain-containing protein</fullName>
    </recommendedName>
</protein>
<feature type="domain" description="GmrSD restriction endonucleases N-terminal" evidence="1">
    <location>
        <begin position="10"/>
        <end position="243"/>
    </location>
</feature>
<name>A0A5P8W9S0_9NOSO</name>
<evidence type="ECO:0000313" key="4">
    <source>
        <dbReference type="Proteomes" id="UP000326678"/>
    </source>
</evidence>
<dbReference type="Pfam" id="PF03235">
    <property type="entry name" value="GmrSD_N"/>
    <property type="match status" value="1"/>
</dbReference>
<evidence type="ECO:0000259" key="2">
    <source>
        <dbReference type="Pfam" id="PF07510"/>
    </source>
</evidence>